<dbReference type="InterPro" id="IPR036770">
    <property type="entry name" value="Ankyrin_rpt-contain_sf"/>
</dbReference>
<dbReference type="InterPro" id="IPR054186">
    <property type="entry name" value="DUF6891"/>
</dbReference>
<dbReference type="Pfam" id="PF00023">
    <property type="entry name" value="Ank"/>
    <property type="match status" value="1"/>
</dbReference>
<dbReference type="Gene3D" id="1.25.40.20">
    <property type="entry name" value="Ankyrin repeat-containing domain"/>
    <property type="match status" value="1"/>
</dbReference>
<gene>
    <name evidence="2" type="ORF">HMPREF0604_01724</name>
</gene>
<dbReference type="Proteomes" id="UP000003612">
    <property type="component" value="Unassembled WGS sequence"/>
</dbReference>
<dbReference type="RefSeq" id="WP_003748891.1">
    <property type="nucleotide sequence ID" value="NZ_GL635795.1"/>
</dbReference>
<proteinExistence type="predicted"/>
<name>A0ABP2KBF9_NEIMU</name>
<feature type="domain" description="DUF6891" evidence="1">
    <location>
        <begin position="151"/>
        <end position="273"/>
    </location>
</feature>
<comment type="caution">
    <text evidence="2">The sequence shown here is derived from an EMBL/GenBank/DDBJ whole genome shotgun (WGS) entry which is preliminary data.</text>
</comment>
<evidence type="ECO:0000259" key="1">
    <source>
        <dbReference type="Pfam" id="PF21831"/>
    </source>
</evidence>
<protein>
    <recommendedName>
        <fullName evidence="1">DUF6891 domain-containing protein</fullName>
    </recommendedName>
</protein>
<accession>A0ABP2KBF9</accession>
<reference evidence="2 3" key="1">
    <citation type="submission" date="2010-12" db="EMBL/GenBank/DDBJ databases">
        <title>The Genome Sequence of Neisseria mucosa strain C102.</title>
        <authorList>
            <consortium name="The Broad Institute Genome Sequencing Platform"/>
            <person name="Earl A."/>
            <person name="Ward D."/>
            <person name="Feldgarden M."/>
            <person name="Gevers D."/>
            <person name="Sibley C.D."/>
            <person name="Field T.R."/>
            <person name="Grinwis M."/>
            <person name="Eshaghurshan C.S."/>
            <person name="Surette M."/>
            <person name="Young S.K."/>
            <person name="Zeng Q."/>
            <person name="Gargeya S."/>
            <person name="Fitzgerald M."/>
            <person name="Haas B."/>
            <person name="Abouelleil A."/>
            <person name="Alvarado L."/>
            <person name="Arachchi H.M."/>
            <person name="Berlin A."/>
            <person name="Brown A."/>
            <person name="Chapman S.B."/>
            <person name="Chen Z."/>
            <person name="Dunbar C."/>
            <person name="Freedman E."/>
            <person name="Gearin G."/>
            <person name="Gellesch M."/>
            <person name="Goldberg J."/>
            <person name="Griggs A."/>
            <person name="Gujja S."/>
            <person name="Heilman E."/>
            <person name="Heiman D."/>
            <person name="Howarth C."/>
            <person name="Larson L."/>
            <person name="Lui A."/>
            <person name="MacDonald P.J.P."/>
            <person name="Mehta T."/>
            <person name="Montmayeur A."/>
            <person name="Murphy C."/>
            <person name="Neiman D."/>
            <person name="Pearson M."/>
            <person name="Priest M."/>
            <person name="Roberts A."/>
            <person name="Saif S."/>
            <person name="Shea T."/>
            <person name="Shenoy N."/>
            <person name="Sisk P."/>
            <person name="Stolte C."/>
            <person name="Sykes S."/>
            <person name="White J."/>
            <person name="Yandava C."/>
            <person name="Nusbaum C."/>
            <person name="Birren B."/>
        </authorList>
    </citation>
    <scope>NUCLEOTIDE SEQUENCE [LARGE SCALE GENOMIC DNA]</scope>
    <source>
        <strain evidence="2 3">C102</strain>
    </source>
</reference>
<sequence>MPKYSNICSAARASDLAAVQDIVQVDPKSVFTINSYGFNALHEALIADSCGNVNFELVKFLVGAGCPINQISKGEHPRSPLWIAAEFCPDTEIVQFLIDNGADLATLESAGNHKHVIDCIDNLSEQKAVQQLLSKLTGYPLPEPPPPPKFPDQRADTATWRKTTAAIKKAFAQLECADIIAIPNASYTVGECIAECFDRLERQPDRNRFVGYCFYTEPNKNRAREYGCLYLNYGMIGDDESGIIELADRIVSLLRQQGFDAEWNGNPDDYINVWLQPFYAAIRE</sequence>
<evidence type="ECO:0000313" key="2">
    <source>
        <dbReference type="EMBL" id="EFV80203.1"/>
    </source>
</evidence>
<dbReference type="SMART" id="SM00248">
    <property type="entry name" value="ANK"/>
    <property type="match status" value="2"/>
</dbReference>
<keyword evidence="3" id="KW-1185">Reference proteome</keyword>
<evidence type="ECO:0000313" key="3">
    <source>
        <dbReference type="Proteomes" id="UP000003612"/>
    </source>
</evidence>
<organism evidence="2 3">
    <name type="scientific">Neisseria mucosa C102</name>
    <dbReference type="NCBI Taxonomy" id="435832"/>
    <lineage>
        <taxon>Bacteria</taxon>
        <taxon>Pseudomonadati</taxon>
        <taxon>Pseudomonadota</taxon>
        <taxon>Betaproteobacteria</taxon>
        <taxon>Neisseriales</taxon>
        <taxon>Neisseriaceae</taxon>
        <taxon>Neisseria</taxon>
    </lineage>
</organism>
<dbReference type="EMBL" id="ACRG01000016">
    <property type="protein sequence ID" value="EFV80203.1"/>
    <property type="molecule type" value="Genomic_DNA"/>
</dbReference>
<dbReference type="Pfam" id="PF21831">
    <property type="entry name" value="DUF6891"/>
    <property type="match status" value="1"/>
</dbReference>
<dbReference type="SUPFAM" id="SSF48403">
    <property type="entry name" value="Ankyrin repeat"/>
    <property type="match status" value="1"/>
</dbReference>
<dbReference type="InterPro" id="IPR002110">
    <property type="entry name" value="Ankyrin_rpt"/>
</dbReference>